<gene>
    <name evidence="1" type="ORF">DFH08DRAFT_943788</name>
</gene>
<protein>
    <submittedName>
        <fullName evidence="1">Uncharacterized protein</fullName>
    </submittedName>
</protein>
<accession>A0AAD7ECT8</accession>
<dbReference type="EMBL" id="JARIHO010000075">
    <property type="protein sequence ID" value="KAJ7311446.1"/>
    <property type="molecule type" value="Genomic_DNA"/>
</dbReference>
<evidence type="ECO:0000313" key="1">
    <source>
        <dbReference type="EMBL" id="KAJ7311446.1"/>
    </source>
</evidence>
<sequence>MLRSFDVAADEIVAIIEEERADASAVSCQQLAQTRTQFNAFRNAAFATHAENGAIITRLMQENEQLMKKLQEYQELEHTLHKSGIHHSRGRLAFGSLWGAVVRGFRPSSPNLPQGPLLLPTQVVATLEDQCRAENWRRVRDSAEIARLEKLVRWHRDFHETRFPPPLNTSVFIPYVEPKPLKREIGTDVLEPAAKRSRLETPVPWATPSTPAFDAINSPAVFSPSAVATPTFSPPTSSVGDFHSSSSQAMPNSTCFAPSPVIDRWNCAVTEPAALKPSHEYVLPPLSAFVDAHSCTYYLWFSIRTSLYGRLGDPRSARRHTASTTEQWELKLYNDKNGTRKFMFNQKVFDASGVRCVCGMPPVLPSISHKIPHRVDGSLIQSTDFDSPILRAFIYTDLELAHAKLQFEQTDDILLDMGLWSDSVRSQRIDARETIFRNSWDPSFAAVPLEAPDLVARRAWITRFRDLLQLWPNFELTKPCPAPEDEADPAYLDSLASFERRMIAFYLDTVSRTLGIRPARPRQRPANDSLPELFRNMLL</sequence>
<evidence type="ECO:0000313" key="2">
    <source>
        <dbReference type="Proteomes" id="UP001218218"/>
    </source>
</evidence>
<name>A0AAD7ECT8_9AGAR</name>
<dbReference type="AlphaFoldDB" id="A0AAD7ECT8"/>
<dbReference type="Proteomes" id="UP001218218">
    <property type="component" value="Unassembled WGS sequence"/>
</dbReference>
<reference evidence="1" key="1">
    <citation type="submission" date="2023-03" db="EMBL/GenBank/DDBJ databases">
        <title>Massive genome expansion in bonnet fungi (Mycena s.s.) driven by repeated elements and novel gene families across ecological guilds.</title>
        <authorList>
            <consortium name="Lawrence Berkeley National Laboratory"/>
            <person name="Harder C.B."/>
            <person name="Miyauchi S."/>
            <person name="Viragh M."/>
            <person name="Kuo A."/>
            <person name="Thoen E."/>
            <person name="Andreopoulos B."/>
            <person name="Lu D."/>
            <person name="Skrede I."/>
            <person name="Drula E."/>
            <person name="Henrissat B."/>
            <person name="Morin E."/>
            <person name="Kohler A."/>
            <person name="Barry K."/>
            <person name="LaButti K."/>
            <person name="Morin E."/>
            <person name="Salamov A."/>
            <person name="Lipzen A."/>
            <person name="Mereny Z."/>
            <person name="Hegedus B."/>
            <person name="Baldrian P."/>
            <person name="Stursova M."/>
            <person name="Weitz H."/>
            <person name="Taylor A."/>
            <person name="Grigoriev I.V."/>
            <person name="Nagy L.G."/>
            <person name="Martin F."/>
            <person name="Kauserud H."/>
        </authorList>
    </citation>
    <scope>NUCLEOTIDE SEQUENCE</scope>
    <source>
        <strain evidence="1">CBHHK002</strain>
    </source>
</reference>
<keyword evidence="2" id="KW-1185">Reference proteome</keyword>
<comment type="caution">
    <text evidence="1">The sequence shown here is derived from an EMBL/GenBank/DDBJ whole genome shotgun (WGS) entry which is preliminary data.</text>
</comment>
<organism evidence="1 2">
    <name type="scientific">Mycena albidolilacea</name>
    <dbReference type="NCBI Taxonomy" id="1033008"/>
    <lineage>
        <taxon>Eukaryota</taxon>
        <taxon>Fungi</taxon>
        <taxon>Dikarya</taxon>
        <taxon>Basidiomycota</taxon>
        <taxon>Agaricomycotina</taxon>
        <taxon>Agaricomycetes</taxon>
        <taxon>Agaricomycetidae</taxon>
        <taxon>Agaricales</taxon>
        <taxon>Marasmiineae</taxon>
        <taxon>Mycenaceae</taxon>
        <taxon>Mycena</taxon>
    </lineage>
</organism>
<proteinExistence type="predicted"/>